<dbReference type="InterPro" id="IPR005135">
    <property type="entry name" value="Endo/exonuclease/phosphatase"/>
</dbReference>
<reference evidence="2 3" key="2">
    <citation type="submission" date="2020-03" db="EMBL/GenBank/DDBJ databases">
        <authorList>
            <person name="Ichikawa N."/>
            <person name="Kimura A."/>
            <person name="Kitahashi Y."/>
            <person name="Uohara A."/>
        </authorList>
    </citation>
    <scope>NUCLEOTIDE SEQUENCE [LARGE SCALE GENOMIC DNA]</scope>
    <source>
        <strain evidence="2 3">NBRC 107702</strain>
    </source>
</reference>
<dbReference type="SUPFAM" id="SSF56219">
    <property type="entry name" value="DNase I-like"/>
    <property type="match status" value="1"/>
</dbReference>
<accession>A0A6F8XV26</accession>
<dbReference type="GO" id="GO:0003824">
    <property type="term" value="F:catalytic activity"/>
    <property type="evidence" value="ECO:0007669"/>
    <property type="project" value="InterPro"/>
</dbReference>
<dbReference type="InterPro" id="IPR036691">
    <property type="entry name" value="Endo/exonu/phosph_ase_sf"/>
</dbReference>
<dbReference type="PANTHER" id="PTHR42834:SF1">
    <property type="entry name" value="ENDONUCLEASE_EXONUCLEASE_PHOSPHATASE FAMILY PROTEIN (AFU_ORTHOLOGUE AFUA_3G09210)"/>
    <property type="match status" value="1"/>
</dbReference>
<dbReference type="PANTHER" id="PTHR42834">
    <property type="entry name" value="ENDONUCLEASE/EXONUCLEASE/PHOSPHATASE FAMILY PROTEIN (AFU_ORTHOLOGUE AFUA_3G09210)"/>
    <property type="match status" value="1"/>
</dbReference>
<gene>
    <name evidence="2" type="ORF">Pflav_041220</name>
</gene>
<proteinExistence type="predicted"/>
<evidence type="ECO:0000313" key="2">
    <source>
        <dbReference type="EMBL" id="BCB77712.1"/>
    </source>
</evidence>
<dbReference type="Proteomes" id="UP000502508">
    <property type="component" value="Chromosome"/>
</dbReference>
<evidence type="ECO:0000313" key="3">
    <source>
        <dbReference type="Proteomes" id="UP000502508"/>
    </source>
</evidence>
<evidence type="ECO:0000259" key="1">
    <source>
        <dbReference type="Pfam" id="PF03372"/>
    </source>
</evidence>
<keyword evidence="3" id="KW-1185">Reference proteome</keyword>
<dbReference type="EMBL" id="AP022870">
    <property type="protein sequence ID" value="BCB77712.1"/>
    <property type="molecule type" value="Genomic_DNA"/>
</dbReference>
<name>A0A6F8XV26_9ACTN</name>
<reference evidence="2 3" key="1">
    <citation type="submission" date="2020-03" db="EMBL/GenBank/DDBJ databases">
        <title>Whole genome shotgun sequence of Phytohabitans flavus NBRC 107702.</title>
        <authorList>
            <person name="Komaki H."/>
            <person name="Tamura T."/>
        </authorList>
    </citation>
    <scope>NUCLEOTIDE SEQUENCE [LARGE SCALE GENOMIC DNA]</scope>
    <source>
        <strain evidence="2 3">NBRC 107702</strain>
    </source>
</reference>
<dbReference type="AlphaFoldDB" id="A0A6F8XV26"/>
<dbReference type="KEGG" id="pfla:Pflav_041220"/>
<feature type="domain" description="Endonuclease/exonuclease/phosphatase" evidence="1">
    <location>
        <begin position="181"/>
        <end position="405"/>
    </location>
</feature>
<protein>
    <recommendedName>
        <fullName evidence="1">Endonuclease/exonuclease/phosphatase domain-containing protein</fullName>
    </recommendedName>
</protein>
<dbReference type="Gene3D" id="3.60.10.10">
    <property type="entry name" value="Endonuclease/exonuclease/phosphatase"/>
    <property type="match status" value="1"/>
</dbReference>
<dbReference type="Pfam" id="PF03372">
    <property type="entry name" value="Exo_endo_phos"/>
    <property type="match status" value="1"/>
</dbReference>
<sequence>MTGQVKEKFGLTEIAEQIGQEPTKTGTAAVPAPVVIDQTRAETQGADKAYYESLENMLVTLPVSTLNSGGTNKFGETFVTPGTTRDRILEGEPLPASLLALDADAGAGNPVNPHKAPKSSTYVTADLFDEVRNATGPLAFSFGHYKLMPQPGAMPTVVKGPIAYPYNGLAATTAGQFRVVSFNVLNYFPVGVELDLSPVSQAEYNEKKARLADAIDDLLKRPDIVAVQEVYNLAVLQDLAATLGGYTAYLQEGNDSRSIDVGYLVKDGVSVANVRQFDRTTAGCDDSGRAYDRPPLAIDVTVAGEQFTIVNNHFKSKGGSGASGACQLQQANRLRDQVAALETAGREVIVLGDLNQFEFEPPLAALQTGSSLTNLWGSAPAEFRYSSHYQGALQTLDHVLVTDGLDDAVADFRYAPISTDYADRYLTNDGHKVADHNPAVLTLSFGAAQPEVPVTVSAQSRCIAGKAYVAVSARNDHTGPVGFEVESVFGAKSFTDVAAGASGYQSFATRQVSVAAGSVTVTATGTVGGQAATTVVTADYPAINCA</sequence>
<organism evidence="2 3">
    <name type="scientific">Phytohabitans flavus</name>
    <dbReference type="NCBI Taxonomy" id="1076124"/>
    <lineage>
        <taxon>Bacteria</taxon>
        <taxon>Bacillati</taxon>
        <taxon>Actinomycetota</taxon>
        <taxon>Actinomycetes</taxon>
        <taxon>Micromonosporales</taxon>
        <taxon>Micromonosporaceae</taxon>
    </lineage>
</organism>